<dbReference type="EMBL" id="FIMD01000027">
    <property type="protein sequence ID" value="CYX99620.1"/>
    <property type="molecule type" value="Genomic_DNA"/>
</dbReference>
<sequence>MTNLENIKANNKLIEELISQGYRVAWNPGTNETEIFVKVSYSEIKRDCHGFVVGDIWQKVGHVNRKLAQAIIL</sequence>
<evidence type="ECO:0000313" key="2">
    <source>
        <dbReference type="Proteomes" id="UP000075182"/>
    </source>
</evidence>
<dbReference type="RefSeq" id="WP_044752514.1">
    <property type="nucleotide sequence ID" value="NZ_BCEM01000027.1"/>
</dbReference>
<dbReference type="AlphaFoldDB" id="A0A0Z8CGZ6"/>
<proteinExistence type="predicted"/>
<gene>
    <name evidence="1" type="ORF">ERS132536_02156</name>
</gene>
<accession>A0A0Z8CGZ6</accession>
<dbReference type="Proteomes" id="UP000075182">
    <property type="component" value="Unassembled WGS sequence"/>
</dbReference>
<organism evidence="1 2">
    <name type="scientific">Streptococcus suis</name>
    <dbReference type="NCBI Taxonomy" id="1307"/>
    <lineage>
        <taxon>Bacteria</taxon>
        <taxon>Bacillati</taxon>
        <taxon>Bacillota</taxon>
        <taxon>Bacilli</taxon>
        <taxon>Lactobacillales</taxon>
        <taxon>Streptococcaceae</taxon>
        <taxon>Streptococcus</taxon>
    </lineage>
</organism>
<evidence type="ECO:0000313" key="1">
    <source>
        <dbReference type="EMBL" id="CYX99620.1"/>
    </source>
</evidence>
<protein>
    <submittedName>
        <fullName evidence="1">Uncharacterized protein</fullName>
    </submittedName>
</protein>
<name>A0A0Z8CGZ6_STRSU</name>
<reference evidence="1 2" key="1">
    <citation type="submission" date="2016-02" db="EMBL/GenBank/DDBJ databases">
        <authorList>
            <consortium name="Pathogen Informatics"/>
        </authorList>
    </citation>
    <scope>NUCLEOTIDE SEQUENCE [LARGE SCALE GENOMIC DNA]</scope>
    <source>
        <strain evidence="1 2">SS999</strain>
    </source>
</reference>